<feature type="compositionally biased region" description="Basic and acidic residues" evidence="1">
    <location>
        <begin position="46"/>
        <end position="59"/>
    </location>
</feature>
<organism evidence="2 3">
    <name type="scientific">Liparis tanakae</name>
    <name type="common">Tanaka's snailfish</name>
    <dbReference type="NCBI Taxonomy" id="230148"/>
    <lineage>
        <taxon>Eukaryota</taxon>
        <taxon>Metazoa</taxon>
        <taxon>Chordata</taxon>
        <taxon>Craniata</taxon>
        <taxon>Vertebrata</taxon>
        <taxon>Euteleostomi</taxon>
        <taxon>Actinopterygii</taxon>
        <taxon>Neopterygii</taxon>
        <taxon>Teleostei</taxon>
        <taxon>Neoteleostei</taxon>
        <taxon>Acanthomorphata</taxon>
        <taxon>Eupercaria</taxon>
        <taxon>Perciformes</taxon>
        <taxon>Cottioidei</taxon>
        <taxon>Cottales</taxon>
        <taxon>Liparidae</taxon>
        <taxon>Liparis</taxon>
    </lineage>
</organism>
<keyword evidence="3" id="KW-1185">Reference proteome</keyword>
<evidence type="ECO:0000313" key="3">
    <source>
        <dbReference type="Proteomes" id="UP000314294"/>
    </source>
</evidence>
<gene>
    <name evidence="2" type="ORF">EYF80_025322</name>
</gene>
<reference evidence="2 3" key="1">
    <citation type="submission" date="2019-03" db="EMBL/GenBank/DDBJ databases">
        <title>First draft genome of Liparis tanakae, snailfish: a comprehensive survey of snailfish specific genes.</title>
        <authorList>
            <person name="Kim W."/>
            <person name="Song I."/>
            <person name="Jeong J.-H."/>
            <person name="Kim D."/>
            <person name="Kim S."/>
            <person name="Ryu S."/>
            <person name="Song J.Y."/>
            <person name="Lee S.K."/>
        </authorList>
    </citation>
    <scope>NUCLEOTIDE SEQUENCE [LARGE SCALE GENOMIC DNA]</scope>
    <source>
        <tissue evidence="2">Muscle</tissue>
    </source>
</reference>
<accession>A0A4Z2HFV0</accession>
<evidence type="ECO:0000313" key="2">
    <source>
        <dbReference type="EMBL" id="TNN64471.1"/>
    </source>
</evidence>
<feature type="region of interest" description="Disordered" evidence="1">
    <location>
        <begin position="46"/>
        <end position="65"/>
    </location>
</feature>
<proteinExistence type="predicted"/>
<dbReference type="AlphaFoldDB" id="A0A4Z2HFV0"/>
<evidence type="ECO:0000256" key="1">
    <source>
        <dbReference type="SAM" id="MobiDB-lite"/>
    </source>
</evidence>
<name>A0A4Z2HFV0_9TELE</name>
<comment type="caution">
    <text evidence="2">The sequence shown here is derived from an EMBL/GenBank/DDBJ whole genome shotgun (WGS) entry which is preliminary data.</text>
</comment>
<sequence>MMDSVEEDLLPMPASFQSITKRQPFLVSEVGHTLFGLEKVRLHSRELKSSQDESVEERKVKKRENRRLVESSLSKALRLGLRPKRSKWDNDGLCRANSVARRRIVRSHPSQPHPEPCTATVAADIFSFSFWKEPKSR</sequence>
<protein>
    <submittedName>
        <fullName evidence="2">Uncharacterized protein</fullName>
    </submittedName>
</protein>
<dbReference type="Proteomes" id="UP000314294">
    <property type="component" value="Unassembled WGS sequence"/>
</dbReference>
<dbReference type="EMBL" id="SRLO01000252">
    <property type="protein sequence ID" value="TNN64471.1"/>
    <property type="molecule type" value="Genomic_DNA"/>
</dbReference>